<evidence type="ECO:0000256" key="5">
    <source>
        <dbReference type="ARBA" id="ARBA00039114"/>
    </source>
</evidence>
<evidence type="ECO:0000256" key="3">
    <source>
        <dbReference type="ARBA" id="ARBA00037926"/>
    </source>
</evidence>
<evidence type="ECO:0000256" key="11">
    <source>
        <dbReference type="ARBA" id="ARBA00052178"/>
    </source>
</evidence>
<evidence type="ECO:0000256" key="7">
    <source>
        <dbReference type="ARBA" id="ARBA00050849"/>
    </source>
</evidence>
<comment type="pathway">
    <text evidence="3">Aromatic compound metabolism; melatonin biosynthesis; melatonin from serotonin: step 1/2.</text>
</comment>
<comment type="catalytic activity">
    <reaction evidence="6">
        <text>dopamine + (9Z)-octadecenoyl-CoA = N-(9Z-octadecanoyl)-dopamine + CoA + H(+)</text>
        <dbReference type="Rhea" id="RHEA:51380"/>
        <dbReference type="ChEBI" id="CHEBI:15378"/>
        <dbReference type="ChEBI" id="CHEBI:31883"/>
        <dbReference type="ChEBI" id="CHEBI:57287"/>
        <dbReference type="ChEBI" id="CHEBI:57387"/>
        <dbReference type="ChEBI" id="CHEBI:59905"/>
    </reaction>
    <physiologicalReaction direction="left-to-right" evidence="6">
        <dbReference type="Rhea" id="RHEA:51381"/>
    </physiologicalReaction>
</comment>
<dbReference type="EMBL" id="VTPC01002082">
    <property type="protein sequence ID" value="KAF2900637.1"/>
    <property type="molecule type" value="Genomic_DNA"/>
</dbReference>
<gene>
    <name evidence="14" type="ORF">ILUMI_05550</name>
</gene>
<dbReference type="EC" id="2.3.1.87" evidence="5"/>
<evidence type="ECO:0000256" key="6">
    <source>
        <dbReference type="ARBA" id="ARBA00050189"/>
    </source>
</evidence>
<comment type="catalytic activity">
    <reaction evidence="10">
        <text>serotonin + (9Z)-octadecenoyl-CoA = N-(9Z-octadecenoyl)-serotonin + CoA + H(+)</text>
        <dbReference type="Rhea" id="RHEA:51392"/>
        <dbReference type="ChEBI" id="CHEBI:15378"/>
        <dbReference type="ChEBI" id="CHEBI:57287"/>
        <dbReference type="ChEBI" id="CHEBI:57387"/>
        <dbReference type="ChEBI" id="CHEBI:134064"/>
        <dbReference type="ChEBI" id="CHEBI:350546"/>
    </reaction>
    <physiologicalReaction direction="left-to-right" evidence="10">
        <dbReference type="Rhea" id="RHEA:51393"/>
    </physiologicalReaction>
</comment>
<dbReference type="Proteomes" id="UP000801492">
    <property type="component" value="Unassembled WGS sequence"/>
</dbReference>
<dbReference type="OrthoDB" id="2115692at2759"/>
<evidence type="ECO:0000256" key="13">
    <source>
        <dbReference type="ARBA" id="ARBA00052491"/>
    </source>
</evidence>
<comment type="caution">
    <text evidence="14">The sequence shown here is derived from an EMBL/GenBank/DDBJ whole genome shotgun (WGS) entry which is preliminary data.</text>
</comment>
<dbReference type="AlphaFoldDB" id="A0A8K0DCS0"/>
<evidence type="ECO:0000256" key="8">
    <source>
        <dbReference type="ARBA" id="ARBA00051284"/>
    </source>
</evidence>
<evidence type="ECO:0000313" key="15">
    <source>
        <dbReference type="Proteomes" id="UP000801492"/>
    </source>
</evidence>
<comment type="catalytic activity">
    <reaction evidence="13">
        <text>serotonin + acetyl-CoA = N-acetylserotonin + CoA + H(+)</text>
        <dbReference type="Rhea" id="RHEA:25217"/>
        <dbReference type="ChEBI" id="CHEBI:15378"/>
        <dbReference type="ChEBI" id="CHEBI:17697"/>
        <dbReference type="ChEBI" id="CHEBI:57287"/>
        <dbReference type="ChEBI" id="CHEBI:57288"/>
        <dbReference type="ChEBI" id="CHEBI:350546"/>
        <dbReference type="EC" id="2.3.1.87"/>
    </reaction>
    <physiologicalReaction direction="left-to-right" evidence="13">
        <dbReference type="Rhea" id="RHEA:25218"/>
    </physiologicalReaction>
</comment>
<accession>A0A8K0DCS0</accession>
<dbReference type="PANTHER" id="PTHR20905">
    <property type="entry name" value="N-ACETYLTRANSFERASE-RELATED"/>
    <property type="match status" value="1"/>
</dbReference>
<keyword evidence="15" id="KW-1185">Reference proteome</keyword>
<keyword evidence="2" id="KW-0012">Acyltransferase</keyword>
<comment type="similarity">
    <text evidence="4">Belongs to the acetyltransferase family. AANAT subfamily.</text>
</comment>
<keyword evidence="1" id="KW-0808">Transferase</keyword>
<sequence>MEFEYGPIPASRYDEVIHHLRFNFPDEPLNMSVGLCKHGQACELLEHHDIMTLRDGLSVMAVDVKTGEIAGVALNGISRKGDIEEALKSVDTSDNLQYRLIFGLLFNVNHDIDLFKTYNVDKIFELRILSVDSRYRGRGLAKELFMRSEIIAEEYGFKLIKVDATSQFTQKICESFGLVAVKSVRYSDFKDEQGKTLYDTKPPHDYYKVMIKQLPSQPNKG</sequence>
<dbReference type="InterPro" id="IPR016181">
    <property type="entry name" value="Acyl_CoA_acyltransferase"/>
</dbReference>
<comment type="catalytic activity">
    <reaction evidence="8">
        <text>serotonin + (5Z,8Z,11Z,14Z)-eicosatetraenoyl-CoA = N-[(5Z,8Z,11Z,14Z)-eicosatetraenoyl]-serotonin + CoA + H(+)</text>
        <dbReference type="Rhea" id="RHEA:51396"/>
        <dbReference type="ChEBI" id="CHEBI:15378"/>
        <dbReference type="ChEBI" id="CHEBI:57287"/>
        <dbReference type="ChEBI" id="CHEBI:57368"/>
        <dbReference type="ChEBI" id="CHEBI:132255"/>
        <dbReference type="ChEBI" id="CHEBI:350546"/>
    </reaction>
    <physiologicalReaction direction="left-to-right" evidence="8">
        <dbReference type="Rhea" id="RHEA:51397"/>
    </physiologicalReaction>
</comment>
<comment type="catalytic activity">
    <reaction evidence="11">
        <text>serotonin + hexadecanoyl-CoA = N-hexadecanoyl-serotonin + CoA + H(+)</text>
        <dbReference type="Rhea" id="RHEA:51384"/>
        <dbReference type="ChEBI" id="CHEBI:15378"/>
        <dbReference type="ChEBI" id="CHEBI:57287"/>
        <dbReference type="ChEBI" id="CHEBI:57379"/>
        <dbReference type="ChEBI" id="CHEBI:134059"/>
        <dbReference type="ChEBI" id="CHEBI:350546"/>
    </reaction>
    <physiologicalReaction direction="left-to-right" evidence="11">
        <dbReference type="Rhea" id="RHEA:51385"/>
    </physiologicalReaction>
</comment>
<proteinExistence type="inferred from homology"/>
<comment type="catalytic activity">
    <reaction evidence="9">
        <text>dopamine + acetyl-CoA = N-acetyldopamine + CoA + H(+)</text>
        <dbReference type="Rhea" id="RHEA:51388"/>
        <dbReference type="ChEBI" id="CHEBI:15378"/>
        <dbReference type="ChEBI" id="CHEBI:57287"/>
        <dbReference type="ChEBI" id="CHEBI:57288"/>
        <dbReference type="ChEBI" id="CHEBI:59905"/>
        <dbReference type="ChEBI" id="CHEBI:125678"/>
    </reaction>
    <physiologicalReaction direction="left-to-right" evidence="9">
        <dbReference type="Rhea" id="RHEA:51389"/>
    </physiologicalReaction>
</comment>
<evidence type="ECO:0000256" key="4">
    <source>
        <dbReference type="ARBA" id="ARBA00038182"/>
    </source>
</evidence>
<evidence type="ECO:0000313" key="14">
    <source>
        <dbReference type="EMBL" id="KAF2900637.1"/>
    </source>
</evidence>
<evidence type="ECO:0000256" key="9">
    <source>
        <dbReference type="ARBA" id="ARBA00051711"/>
    </source>
</evidence>
<comment type="catalytic activity">
    <reaction evidence="12">
        <text>dopamine + hexadecanoyl-CoA = N-hexadecanoyl-dopamine + CoA + H(+)</text>
        <dbReference type="Rhea" id="RHEA:51376"/>
        <dbReference type="ChEBI" id="CHEBI:15378"/>
        <dbReference type="ChEBI" id="CHEBI:57287"/>
        <dbReference type="ChEBI" id="CHEBI:57379"/>
        <dbReference type="ChEBI" id="CHEBI:59905"/>
        <dbReference type="ChEBI" id="CHEBI:134058"/>
    </reaction>
    <physiologicalReaction direction="left-to-right" evidence="12">
        <dbReference type="Rhea" id="RHEA:51377"/>
    </physiologicalReaction>
</comment>
<evidence type="ECO:0000256" key="2">
    <source>
        <dbReference type="ARBA" id="ARBA00023315"/>
    </source>
</evidence>
<reference evidence="14" key="1">
    <citation type="submission" date="2019-08" db="EMBL/GenBank/DDBJ databases">
        <title>The genome of the North American firefly Photinus pyralis.</title>
        <authorList>
            <consortium name="Photinus pyralis genome working group"/>
            <person name="Fallon T.R."/>
            <person name="Sander Lower S.E."/>
            <person name="Weng J.-K."/>
        </authorList>
    </citation>
    <scope>NUCLEOTIDE SEQUENCE</scope>
    <source>
        <strain evidence="14">TRF0915ILg1</strain>
        <tissue evidence="14">Whole body</tissue>
    </source>
</reference>
<dbReference type="CDD" id="cd04301">
    <property type="entry name" value="NAT_SF"/>
    <property type="match status" value="1"/>
</dbReference>
<evidence type="ECO:0000256" key="10">
    <source>
        <dbReference type="ARBA" id="ARBA00051823"/>
    </source>
</evidence>
<dbReference type="FunFam" id="3.40.630.30:FF:000046">
    <property type="entry name" value="Dopamine N-acetyltransferase"/>
    <property type="match status" value="1"/>
</dbReference>
<dbReference type="PANTHER" id="PTHR20905:SF32">
    <property type="entry name" value="ARYLALKYLAMINE N-ACETYLTRANSFERASE-LIKE 7, ISOFORM A"/>
    <property type="match status" value="1"/>
</dbReference>
<dbReference type="Gene3D" id="3.40.630.30">
    <property type="match status" value="1"/>
</dbReference>
<name>A0A8K0DCS0_IGNLU</name>
<dbReference type="GO" id="GO:0004059">
    <property type="term" value="F:aralkylamine N-acetyltransferase activity"/>
    <property type="evidence" value="ECO:0007669"/>
    <property type="project" value="UniProtKB-EC"/>
</dbReference>
<comment type="catalytic activity">
    <reaction evidence="7">
        <text>serotonin + octadecanoyl-CoA = N-octadecanoyl-serotonin + CoA + H(+)</text>
        <dbReference type="Rhea" id="RHEA:51400"/>
        <dbReference type="ChEBI" id="CHEBI:15378"/>
        <dbReference type="ChEBI" id="CHEBI:57287"/>
        <dbReference type="ChEBI" id="CHEBI:57394"/>
        <dbReference type="ChEBI" id="CHEBI:134065"/>
        <dbReference type="ChEBI" id="CHEBI:350546"/>
    </reaction>
    <physiologicalReaction direction="left-to-right" evidence="7">
        <dbReference type="Rhea" id="RHEA:51401"/>
    </physiologicalReaction>
</comment>
<protein>
    <recommendedName>
        <fullName evidence="5">aralkylamine N-acetyltransferase</fullName>
        <ecNumber evidence="5">2.3.1.87</ecNumber>
    </recommendedName>
</protein>
<evidence type="ECO:0000256" key="1">
    <source>
        <dbReference type="ARBA" id="ARBA00022679"/>
    </source>
</evidence>
<evidence type="ECO:0000256" key="12">
    <source>
        <dbReference type="ARBA" id="ARBA00052335"/>
    </source>
</evidence>
<dbReference type="SUPFAM" id="SSF55729">
    <property type="entry name" value="Acyl-CoA N-acyltransferases (Nat)"/>
    <property type="match status" value="1"/>
</dbReference>
<organism evidence="14 15">
    <name type="scientific">Ignelater luminosus</name>
    <name type="common">Cucubano</name>
    <name type="synonym">Pyrophorus luminosus</name>
    <dbReference type="NCBI Taxonomy" id="2038154"/>
    <lineage>
        <taxon>Eukaryota</taxon>
        <taxon>Metazoa</taxon>
        <taxon>Ecdysozoa</taxon>
        <taxon>Arthropoda</taxon>
        <taxon>Hexapoda</taxon>
        <taxon>Insecta</taxon>
        <taxon>Pterygota</taxon>
        <taxon>Neoptera</taxon>
        <taxon>Endopterygota</taxon>
        <taxon>Coleoptera</taxon>
        <taxon>Polyphaga</taxon>
        <taxon>Elateriformia</taxon>
        <taxon>Elateroidea</taxon>
        <taxon>Elateridae</taxon>
        <taxon>Agrypninae</taxon>
        <taxon>Pyrophorini</taxon>
        <taxon>Ignelater</taxon>
    </lineage>
</organism>